<evidence type="ECO:0000313" key="3">
    <source>
        <dbReference type="Proteomes" id="UP001221597"/>
    </source>
</evidence>
<name>A0ABY8J2G4_9BACI</name>
<keyword evidence="3" id="KW-1185">Reference proteome</keyword>
<evidence type="ECO:0000313" key="2">
    <source>
        <dbReference type="EMBL" id="WFT75146.1"/>
    </source>
</evidence>
<feature type="domain" description="NADPH-dependent FMN reductase-like" evidence="1">
    <location>
        <begin position="5"/>
        <end position="151"/>
    </location>
</feature>
<dbReference type="Pfam" id="PF03358">
    <property type="entry name" value="FMN_red"/>
    <property type="match status" value="1"/>
</dbReference>
<dbReference type="InterPro" id="IPR005025">
    <property type="entry name" value="FMN_Rdtase-like_dom"/>
</dbReference>
<organism evidence="2 3">
    <name type="scientific">Halobacillus naozhouensis</name>
    <dbReference type="NCBI Taxonomy" id="554880"/>
    <lineage>
        <taxon>Bacteria</taxon>
        <taxon>Bacillati</taxon>
        <taxon>Bacillota</taxon>
        <taxon>Bacilli</taxon>
        <taxon>Bacillales</taxon>
        <taxon>Bacillaceae</taxon>
        <taxon>Halobacillus</taxon>
    </lineage>
</organism>
<evidence type="ECO:0000259" key="1">
    <source>
        <dbReference type="Pfam" id="PF03358"/>
    </source>
</evidence>
<gene>
    <name evidence="2" type="ORF">P9989_01685</name>
</gene>
<proteinExistence type="predicted"/>
<accession>A0ABY8J2G4</accession>
<reference evidence="2 3" key="1">
    <citation type="submission" date="2023-04" db="EMBL/GenBank/DDBJ databases">
        <title>Genome sequence of Halobacillus naozhouensis KACC 21980.</title>
        <authorList>
            <person name="Kim S."/>
            <person name="Heo J."/>
            <person name="Kwon S.-W."/>
        </authorList>
    </citation>
    <scope>NUCLEOTIDE SEQUENCE [LARGE SCALE GENOMIC DNA]</scope>
    <source>
        <strain evidence="2 3">KCTC 13234</strain>
    </source>
</reference>
<protein>
    <submittedName>
        <fullName evidence="2">Flavodoxin family protein</fullName>
    </submittedName>
</protein>
<dbReference type="EMBL" id="CP121671">
    <property type="protein sequence ID" value="WFT75146.1"/>
    <property type="molecule type" value="Genomic_DNA"/>
</dbReference>
<dbReference type="InterPro" id="IPR029039">
    <property type="entry name" value="Flavoprotein-like_sf"/>
</dbReference>
<dbReference type="Proteomes" id="UP001221597">
    <property type="component" value="Chromosome"/>
</dbReference>
<sequence length="209" mass="22769">MNELKAIILNASLKQSDEPSNTAALIEKVTDIFKKEKVEYEMVRLADYNIRYGISDDLGDGDEWPQIFQKIKGADIVILGTPIWLGEKSSLAALAIERIYGGAGVTNDKGQSVYYNKVGGVVITGNEDGAKTAARSILFALSHVGFVIPPNVDTYWLGEAGPGPSYMEAEGSVNEFTDKHATMEAYNLIHLARMLKNNPIPAEGNTMDN</sequence>
<dbReference type="SUPFAM" id="SSF52218">
    <property type="entry name" value="Flavoproteins"/>
    <property type="match status" value="1"/>
</dbReference>
<dbReference type="RefSeq" id="WP_283077115.1">
    <property type="nucleotide sequence ID" value="NZ_CP121671.1"/>
</dbReference>
<dbReference type="Gene3D" id="3.40.50.360">
    <property type="match status" value="1"/>
</dbReference>